<dbReference type="GeneID" id="17301984"/>
<feature type="repeat" description="ANK" evidence="3">
    <location>
        <begin position="57"/>
        <end position="89"/>
    </location>
</feature>
<evidence type="ECO:0000313" key="4">
    <source>
        <dbReference type="EMBL" id="EKX45144.1"/>
    </source>
</evidence>
<sequence length="162" mass="18282">MNGHTETVRKLVSLGANVNERQKDGWTALHFAARNGWEETVEALVKLGIDPNVKNDVDMTALHYAAWDSTIETCQKLIDLGVDVNHKAKGKLSALELARKRRRELAGNKIAELLEKYSDVEKPSMEDESSPKTWEEWAPADPEWRKLIANDPYAQSITGREI</sequence>
<proteinExistence type="predicted"/>
<dbReference type="PaxDb" id="55529-EKX45144"/>
<dbReference type="HOGENOM" id="CLU_1638579_0_0_1"/>
<dbReference type="EMBL" id="JH993000">
    <property type="protein sequence ID" value="EKX45144.1"/>
    <property type="molecule type" value="Genomic_DNA"/>
</dbReference>
<evidence type="ECO:0000256" key="2">
    <source>
        <dbReference type="ARBA" id="ARBA00023043"/>
    </source>
</evidence>
<evidence type="ECO:0000256" key="1">
    <source>
        <dbReference type="ARBA" id="ARBA00022737"/>
    </source>
</evidence>
<dbReference type="SUPFAM" id="SSF48403">
    <property type="entry name" value="Ankyrin repeat"/>
    <property type="match status" value="1"/>
</dbReference>
<dbReference type="SMART" id="SM00248">
    <property type="entry name" value="ANK"/>
    <property type="match status" value="2"/>
</dbReference>
<protein>
    <submittedName>
        <fullName evidence="4 5">Uncharacterized protein</fullName>
    </submittedName>
</protein>
<evidence type="ECO:0000313" key="6">
    <source>
        <dbReference type="Proteomes" id="UP000011087"/>
    </source>
</evidence>
<dbReference type="InterPro" id="IPR036770">
    <property type="entry name" value="Ankyrin_rpt-contain_sf"/>
</dbReference>
<dbReference type="KEGG" id="gtt:GUITHDRAFT_152745"/>
<dbReference type="Gene3D" id="1.25.40.20">
    <property type="entry name" value="Ankyrin repeat-containing domain"/>
    <property type="match status" value="2"/>
</dbReference>
<dbReference type="PANTHER" id="PTHR24171">
    <property type="entry name" value="ANKYRIN REPEAT DOMAIN-CONTAINING PROTEIN 39-RELATED"/>
    <property type="match status" value="1"/>
</dbReference>
<dbReference type="Pfam" id="PF12796">
    <property type="entry name" value="Ank_2"/>
    <property type="match status" value="1"/>
</dbReference>
<dbReference type="PROSITE" id="PS50297">
    <property type="entry name" value="ANK_REP_REGION"/>
    <property type="match status" value="1"/>
</dbReference>
<feature type="repeat" description="ANK" evidence="3">
    <location>
        <begin position="24"/>
        <end position="56"/>
    </location>
</feature>
<dbReference type="OMA" id="HYAAMKH"/>
<dbReference type="AlphaFoldDB" id="L1JAL5"/>
<reference evidence="4 6" key="1">
    <citation type="journal article" date="2012" name="Nature">
        <title>Algal genomes reveal evolutionary mosaicism and the fate of nucleomorphs.</title>
        <authorList>
            <consortium name="DOE Joint Genome Institute"/>
            <person name="Curtis B.A."/>
            <person name="Tanifuji G."/>
            <person name="Burki F."/>
            <person name="Gruber A."/>
            <person name="Irimia M."/>
            <person name="Maruyama S."/>
            <person name="Arias M.C."/>
            <person name="Ball S.G."/>
            <person name="Gile G.H."/>
            <person name="Hirakawa Y."/>
            <person name="Hopkins J.F."/>
            <person name="Kuo A."/>
            <person name="Rensing S.A."/>
            <person name="Schmutz J."/>
            <person name="Symeonidi A."/>
            <person name="Elias M."/>
            <person name="Eveleigh R.J."/>
            <person name="Herman E.K."/>
            <person name="Klute M.J."/>
            <person name="Nakayama T."/>
            <person name="Obornik M."/>
            <person name="Reyes-Prieto A."/>
            <person name="Armbrust E.V."/>
            <person name="Aves S.J."/>
            <person name="Beiko R.G."/>
            <person name="Coutinho P."/>
            <person name="Dacks J.B."/>
            <person name="Durnford D.G."/>
            <person name="Fast N.M."/>
            <person name="Green B.R."/>
            <person name="Grisdale C.J."/>
            <person name="Hempel F."/>
            <person name="Henrissat B."/>
            <person name="Hoppner M.P."/>
            <person name="Ishida K."/>
            <person name="Kim E."/>
            <person name="Koreny L."/>
            <person name="Kroth P.G."/>
            <person name="Liu Y."/>
            <person name="Malik S.B."/>
            <person name="Maier U.G."/>
            <person name="McRose D."/>
            <person name="Mock T."/>
            <person name="Neilson J.A."/>
            <person name="Onodera N.T."/>
            <person name="Poole A.M."/>
            <person name="Pritham E.J."/>
            <person name="Richards T.A."/>
            <person name="Rocap G."/>
            <person name="Roy S.W."/>
            <person name="Sarai C."/>
            <person name="Schaack S."/>
            <person name="Shirato S."/>
            <person name="Slamovits C.H."/>
            <person name="Spencer D.F."/>
            <person name="Suzuki S."/>
            <person name="Worden A.Z."/>
            <person name="Zauner S."/>
            <person name="Barry K."/>
            <person name="Bell C."/>
            <person name="Bharti A.K."/>
            <person name="Crow J.A."/>
            <person name="Grimwood J."/>
            <person name="Kramer R."/>
            <person name="Lindquist E."/>
            <person name="Lucas S."/>
            <person name="Salamov A."/>
            <person name="McFadden G.I."/>
            <person name="Lane C.E."/>
            <person name="Keeling P.J."/>
            <person name="Gray M.W."/>
            <person name="Grigoriev I.V."/>
            <person name="Archibald J.M."/>
        </authorList>
    </citation>
    <scope>NUCLEOTIDE SEQUENCE</scope>
    <source>
        <strain evidence="4 6">CCMP2712</strain>
    </source>
</reference>
<accession>L1JAL5</accession>
<dbReference type="RefSeq" id="XP_005832124.1">
    <property type="nucleotide sequence ID" value="XM_005832067.1"/>
</dbReference>
<organism evidence="4">
    <name type="scientific">Guillardia theta (strain CCMP2712)</name>
    <name type="common">Cryptophyte</name>
    <dbReference type="NCBI Taxonomy" id="905079"/>
    <lineage>
        <taxon>Eukaryota</taxon>
        <taxon>Cryptophyceae</taxon>
        <taxon>Pyrenomonadales</taxon>
        <taxon>Geminigeraceae</taxon>
        <taxon>Guillardia</taxon>
    </lineage>
</organism>
<dbReference type="Proteomes" id="UP000011087">
    <property type="component" value="Unassembled WGS sequence"/>
</dbReference>
<dbReference type="EnsemblProtists" id="EKX45144">
    <property type="protein sequence ID" value="EKX45144"/>
    <property type="gene ID" value="GUITHDRAFT_152745"/>
</dbReference>
<gene>
    <name evidence="4" type="ORF">GUITHDRAFT_152745</name>
</gene>
<dbReference type="InterPro" id="IPR002110">
    <property type="entry name" value="Ankyrin_rpt"/>
</dbReference>
<evidence type="ECO:0000256" key="3">
    <source>
        <dbReference type="PROSITE-ProRule" id="PRU00023"/>
    </source>
</evidence>
<keyword evidence="6" id="KW-1185">Reference proteome</keyword>
<dbReference type="GO" id="GO:0085020">
    <property type="term" value="P:protein K6-linked ubiquitination"/>
    <property type="evidence" value="ECO:0007669"/>
    <property type="project" value="TreeGrafter"/>
</dbReference>
<dbReference type="PRINTS" id="PR01415">
    <property type="entry name" value="ANKYRIN"/>
</dbReference>
<keyword evidence="1" id="KW-0677">Repeat</keyword>
<dbReference type="eggNOG" id="KOG0504">
    <property type="taxonomic scope" value="Eukaryota"/>
</dbReference>
<reference evidence="5" key="3">
    <citation type="submission" date="2015-06" db="UniProtKB">
        <authorList>
            <consortium name="EnsemblProtists"/>
        </authorList>
    </citation>
    <scope>IDENTIFICATION</scope>
</reference>
<reference evidence="6" key="2">
    <citation type="submission" date="2012-11" db="EMBL/GenBank/DDBJ databases">
        <authorList>
            <person name="Kuo A."/>
            <person name="Curtis B.A."/>
            <person name="Tanifuji G."/>
            <person name="Burki F."/>
            <person name="Gruber A."/>
            <person name="Irimia M."/>
            <person name="Maruyama S."/>
            <person name="Arias M.C."/>
            <person name="Ball S.G."/>
            <person name="Gile G.H."/>
            <person name="Hirakawa Y."/>
            <person name="Hopkins J.F."/>
            <person name="Rensing S.A."/>
            <person name="Schmutz J."/>
            <person name="Symeonidi A."/>
            <person name="Elias M."/>
            <person name="Eveleigh R.J."/>
            <person name="Herman E.K."/>
            <person name="Klute M.J."/>
            <person name="Nakayama T."/>
            <person name="Obornik M."/>
            <person name="Reyes-Prieto A."/>
            <person name="Armbrust E.V."/>
            <person name="Aves S.J."/>
            <person name="Beiko R.G."/>
            <person name="Coutinho P."/>
            <person name="Dacks J.B."/>
            <person name="Durnford D.G."/>
            <person name="Fast N.M."/>
            <person name="Green B.R."/>
            <person name="Grisdale C."/>
            <person name="Hempe F."/>
            <person name="Henrissat B."/>
            <person name="Hoppner M.P."/>
            <person name="Ishida K.-I."/>
            <person name="Kim E."/>
            <person name="Koreny L."/>
            <person name="Kroth P.G."/>
            <person name="Liu Y."/>
            <person name="Malik S.-B."/>
            <person name="Maier U.G."/>
            <person name="McRose D."/>
            <person name="Mock T."/>
            <person name="Neilson J.A."/>
            <person name="Onodera N.T."/>
            <person name="Poole A.M."/>
            <person name="Pritham E.J."/>
            <person name="Richards T.A."/>
            <person name="Rocap G."/>
            <person name="Roy S.W."/>
            <person name="Sarai C."/>
            <person name="Schaack S."/>
            <person name="Shirato S."/>
            <person name="Slamovits C.H."/>
            <person name="Spencer D.F."/>
            <person name="Suzuki S."/>
            <person name="Worden A.Z."/>
            <person name="Zauner S."/>
            <person name="Barry K."/>
            <person name="Bell C."/>
            <person name="Bharti A.K."/>
            <person name="Crow J.A."/>
            <person name="Grimwood J."/>
            <person name="Kramer R."/>
            <person name="Lindquist E."/>
            <person name="Lucas S."/>
            <person name="Salamov A."/>
            <person name="McFadden G.I."/>
            <person name="Lane C.E."/>
            <person name="Keeling P.J."/>
            <person name="Gray M.W."/>
            <person name="Grigoriev I.V."/>
            <person name="Archibald J.M."/>
        </authorList>
    </citation>
    <scope>NUCLEOTIDE SEQUENCE</scope>
    <source>
        <strain evidence="6">CCMP2712</strain>
    </source>
</reference>
<name>L1JAL5_GUITC</name>
<dbReference type="PROSITE" id="PS50088">
    <property type="entry name" value="ANK_REPEAT"/>
    <property type="match status" value="2"/>
</dbReference>
<keyword evidence="2 3" id="KW-0040">ANK repeat</keyword>
<evidence type="ECO:0000313" key="5">
    <source>
        <dbReference type="EnsemblProtists" id="EKX45144"/>
    </source>
</evidence>
<dbReference type="STRING" id="905079.L1JAL5"/>
<dbReference type="PANTHER" id="PTHR24171:SF8">
    <property type="entry name" value="BRCA1-ASSOCIATED RING DOMAIN PROTEIN 1"/>
    <property type="match status" value="1"/>
</dbReference>
<dbReference type="OrthoDB" id="194358at2759"/>
<dbReference type="GO" id="GO:0004842">
    <property type="term" value="F:ubiquitin-protein transferase activity"/>
    <property type="evidence" value="ECO:0007669"/>
    <property type="project" value="TreeGrafter"/>
</dbReference>